<dbReference type="AlphaFoldDB" id="A0A379ZYR7"/>
<dbReference type="Pfam" id="PF03475">
    <property type="entry name" value="YiiM_3-alpha"/>
    <property type="match status" value="1"/>
</dbReference>
<dbReference type="InterPro" id="IPR052353">
    <property type="entry name" value="Benzoxazolinone_Detox_Enz"/>
</dbReference>
<dbReference type="InterPro" id="IPR011037">
    <property type="entry name" value="Pyrv_Knase-like_insert_dom_sf"/>
</dbReference>
<dbReference type="PANTHER" id="PTHR30212:SF2">
    <property type="entry name" value="PROTEIN YIIM"/>
    <property type="match status" value="1"/>
</dbReference>
<dbReference type="PANTHER" id="PTHR30212">
    <property type="entry name" value="PROTEIN YIIM"/>
    <property type="match status" value="1"/>
</dbReference>
<accession>A0A515CZC6</accession>
<accession>A0A379ZYR7</accession>
<dbReference type="SUPFAM" id="SSF50800">
    <property type="entry name" value="PK beta-barrel domain-like"/>
    <property type="match status" value="1"/>
</dbReference>
<evidence type="ECO:0000313" key="2">
    <source>
        <dbReference type="Proteomes" id="UP000317572"/>
    </source>
</evidence>
<dbReference type="Proteomes" id="UP000317572">
    <property type="component" value="Chromosome"/>
</dbReference>
<name>A0A379ZYR7_SERLI</name>
<sequence>MKGIVNSVYVGKVVPFTRPDSFTGIFKKEVNHLVSVGYEGIEGDEIGDLKVHGGPEKAVHVYPLEHYKKWKAEFPDCPFFENAGAFGENFSTIGLDESQVFVGDIFSIGTAVVEVSQGRLPCWKLNDRFDIPYFSEMLQINYRTGWYFRVIQQGNVGLGDEITLINRTNDKWSLQEIMKVIFTKSLDEETLTSMLELPLVASWRKLFMKRLLTGAVEDWSPRLHGKKD</sequence>
<organism evidence="1 2">
    <name type="scientific">Serratia liquefaciens</name>
    <dbReference type="NCBI Taxonomy" id="614"/>
    <lineage>
        <taxon>Bacteria</taxon>
        <taxon>Pseudomonadati</taxon>
        <taxon>Pseudomonadota</taxon>
        <taxon>Gammaproteobacteria</taxon>
        <taxon>Enterobacterales</taxon>
        <taxon>Yersiniaceae</taxon>
        <taxon>Serratia</taxon>
    </lineage>
</organism>
<dbReference type="RefSeq" id="WP_020825505.1">
    <property type="nucleotide sequence ID" value="NZ_CAMFJW010000004.1"/>
</dbReference>
<dbReference type="PROSITE" id="PS51340">
    <property type="entry name" value="MOSC"/>
    <property type="match status" value="1"/>
</dbReference>
<dbReference type="InterPro" id="IPR005302">
    <property type="entry name" value="MoCF_Sase_C"/>
</dbReference>
<reference evidence="1 2" key="1">
    <citation type="submission" date="2018-11" db="EMBL/GenBank/DDBJ databases">
        <title>The first complete genome of Serratia liquefaciens isolated from metalophyte plant revel distinctness adaptive mechanisms in an extreme habitat.</title>
        <authorList>
            <person name="Caneschi W.L."/>
            <person name="Sanchez A.B."/>
            <person name="Felestrino E.B."/>
            <person name="Assis R.A.B."/>
            <person name="Lemes C.G.C."/>
            <person name="Cordeiro I.F."/>
            <person name="Fonseca N.P."/>
            <person name="Villa M."/>
            <person name="Vieira I.T."/>
            <person name="Moraes L.A."/>
            <person name="Kamino L.H.Y."/>
            <person name="do Carmo F."/>
            <person name="Garcia C.M."/>
            <person name="Almeida N.F."/>
            <person name="Silva R.S."/>
            <person name="Ferro J.A."/>
            <person name="Ferro M.I.T."/>
            <person name="Varani A.M."/>
            <person name="Ferreira R.M."/>
            <person name="dos Santos V.L."/>
            <person name="Silva U.C."/>
            <person name="Setubal J.C."/>
            <person name="Moreira L.M."/>
        </authorList>
    </citation>
    <scope>NUCLEOTIDE SEQUENCE [LARGE SCALE GENOMIC DNA]</scope>
    <source>
        <strain evidence="1 2">FG3</strain>
    </source>
</reference>
<dbReference type="GO" id="GO:0003824">
    <property type="term" value="F:catalytic activity"/>
    <property type="evidence" value="ECO:0007669"/>
    <property type="project" value="InterPro"/>
</dbReference>
<dbReference type="GO" id="GO:0030151">
    <property type="term" value="F:molybdenum ion binding"/>
    <property type="evidence" value="ECO:0007669"/>
    <property type="project" value="InterPro"/>
</dbReference>
<dbReference type="EMBL" id="CP033893">
    <property type="protein sequence ID" value="QDL33513.1"/>
    <property type="molecule type" value="Genomic_DNA"/>
</dbReference>
<dbReference type="GO" id="GO:0030170">
    <property type="term" value="F:pyridoxal phosphate binding"/>
    <property type="evidence" value="ECO:0007669"/>
    <property type="project" value="InterPro"/>
</dbReference>
<proteinExistence type="predicted"/>
<dbReference type="Pfam" id="PF03473">
    <property type="entry name" value="MOSC"/>
    <property type="match status" value="1"/>
</dbReference>
<dbReference type="InterPro" id="IPR005163">
    <property type="entry name" value="Tri_helical_YiiM-like"/>
</dbReference>
<protein>
    <submittedName>
        <fullName evidence="1">MOSC domain-containing protein</fullName>
    </submittedName>
</protein>
<dbReference type="GeneID" id="29904164"/>
<evidence type="ECO:0000313" key="1">
    <source>
        <dbReference type="EMBL" id="QDL33513.1"/>
    </source>
</evidence>
<dbReference type="Gene3D" id="2.40.33.20">
    <property type="entry name" value="PK beta-barrel domain-like"/>
    <property type="match status" value="1"/>
</dbReference>
<gene>
    <name evidence="1" type="ORF">EGO53_17665</name>
</gene>